<evidence type="ECO:0000313" key="1">
    <source>
        <dbReference type="EMBL" id="PFH45480.1"/>
    </source>
</evidence>
<dbReference type="Proteomes" id="UP000242287">
    <property type="component" value="Unassembled WGS sequence"/>
</dbReference>
<proteinExistence type="predicted"/>
<accession>A0A2A9NCM2</accession>
<dbReference type="EMBL" id="KZ302369">
    <property type="protein sequence ID" value="PFH45480.1"/>
    <property type="molecule type" value="Genomic_DNA"/>
</dbReference>
<dbReference type="OrthoDB" id="3044295at2759"/>
<protein>
    <submittedName>
        <fullName evidence="1">Uncharacterized protein</fullName>
    </submittedName>
</protein>
<dbReference type="AlphaFoldDB" id="A0A2A9NCM2"/>
<name>A0A2A9NCM2_9AGAR</name>
<organism evidence="1 2">
    <name type="scientific">Amanita thiersii Skay4041</name>
    <dbReference type="NCBI Taxonomy" id="703135"/>
    <lineage>
        <taxon>Eukaryota</taxon>
        <taxon>Fungi</taxon>
        <taxon>Dikarya</taxon>
        <taxon>Basidiomycota</taxon>
        <taxon>Agaricomycotina</taxon>
        <taxon>Agaricomycetes</taxon>
        <taxon>Agaricomycetidae</taxon>
        <taxon>Agaricales</taxon>
        <taxon>Pluteineae</taxon>
        <taxon>Amanitaceae</taxon>
        <taxon>Amanita</taxon>
    </lineage>
</organism>
<keyword evidence="2" id="KW-1185">Reference proteome</keyword>
<evidence type="ECO:0000313" key="2">
    <source>
        <dbReference type="Proteomes" id="UP000242287"/>
    </source>
</evidence>
<feature type="non-terminal residue" evidence="1">
    <location>
        <position position="1"/>
    </location>
</feature>
<gene>
    <name evidence="1" type="ORF">AMATHDRAFT_159506</name>
</gene>
<sequence length="77" mass="8810">SPCVFFKGFSKNKDVVHVDAHPPFCNFIPEDVIHHCLESREQTNYNNKHNEWFEESPVGPKCGLPFVSLLDPNTVLL</sequence>
<reference evidence="1 2" key="1">
    <citation type="submission" date="2014-02" db="EMBL/GenBank/DDBJ databases">
        <title>Transposable element dynamics among asymbiotic and ectomycorrhizal Amanita fungi.</title>
        <authorList>
            <consortium name="DOE Joint Genome Institute"/>
            <person name="Hess J."/>
            <person name="Skrede I."/>
            <person name="Wolfe B."/>
            <person name="LaButti K."/>
            <person name="Ohm R.A."/>
            <person name="Grigoriev I.V."/>
            <person name="Pringle A."/>
        </authorList>
    </citation>
    <scope>NUCLEOTIDE SEQUENCE [LARGE SCALE GENOMIC DNA]</scope>
    <source>
        <strain evidence="1 2">SKay4041</strain>
    </source>
</reference>